<protein>
    <submittedName>
        <fullName evidence="3">CobW/HypB/UreG, nucleotide-binding domain</fullName>
    </submittedName>
</protein>
<evidence type="ECO:0000259" key="1">
    <source>
        <dbReference type="Pfam" id="PF02492"/>
    </source>
</evidence>
<feature type="domain" description="DUF1980" evidence="2">
    <location>
        <begin position="197"/>
        <end position="316"/>
    </location>
</feature>
<sequence length="318" mass="36388">MGENEITVPIYLITGFLEAGKTSFLNFTMAQDYFQIDETTLLINTEEGEEEFDGEKLQKYNTVVETISEQEEFTYDALRALQRKYHPGRVVIEYNPLWGVDALWQSKLPLGWGIVQQIVLIDASTFQVYQQNMQSLFGEMGRGADMVLFNRADKSQPLSSFRRNFKVINPACDIQFIDGDGMPVDIFEDSVPFDLSGEIIEIDDVDYGIFFVDLTDHRERYEGKKVRFKGRVLKSREVGSDYFMPARAAMTCCADDMQYIGYLCHTKEAPKLTEGSWVEVTARVDYKFVPMAQETEPVFQAITIRSAEAPAVENVYFN</sequence>
<evidence type="ECO:0000313" key="3">
    <source>
        <dbReference type="EMBL" id="EIM57109.1"/>
    </source>
</evidence>
<dbReference type="Pfam" id="PF21537">
    <property type="entry name" value="DUF1980_C"/>
    <property type="match status" value="1"/>
</dbReference>
<keyword evidence="4" id="KW-1185">Reference proteome</keyword>
<dbReference type="InterPro" id="IPR048447">
    <property type="entry name" value="DUF1980_C"/>
</dbReference>
<accession>I5ATI6</accession>
<dbReference type="eggNOG" id="COG0523">
    <property type="taxonomic scope" value="Bacteria"/>
</dbReference>
<organism evidence="3 4">
    <name type="scientific">Eubacterium cellulosolvens (strain ATCC 43171 / JCM 9499 / 6)</name>
    <name type="common">Cillobacterium cellulosolvens</name>
    <dbReference type="NCBI Taxonomy" id="633697"/>
    <lineage>
        <taxon>Bacteria</taxon>
        <taxon>Bacillati</taxon>
        <taxon>Bacillota</taxon>
        <taxon>Clostridia</taxon>
        <taxon>Eubacteriales</taxon>
        <taxon>Eubacteriaceae</taxon>
        <taxon>Eubacterium</taxon>
    </lineage>
</organism>
<feature type="domain" description="CobW/HypB/UreG nucleotide-binding" evidence="1">
    <location>
        <begin position="9"/>
        <end position="168"/>
    </location>
</feature>
<dbReference type="SUPFAM" id="SSF52540">
    <property type="entry name" value="P-loop containing nucleoside triphosphate hydrolases"/>
    <property type="match status" value="1"/>
</dbReference>
<dbReference type="STRING" id="633697.EubceDRAFT1_1294"/>
<proteinExistence type="predicted"/>
<dbReference type="InterPro" id="IPR027417">
    <property type="entry name" value="P-loop_NTPase"/>
</dbReference>
<gene>
    <name evidence="3" type="ORF">EubceDRAFT1_1294</name>
</gene>
<name>I5ATI6_EUBC6</name>
<reference evidence="3 4" key="2">
    <citation type="submission" date="2012-02" db="EMBL/GenBank/DDBJ databases">
        <title>Improved High-Quality Draft sequence of Eubacterium cellulosolvens 6.</title>
        <authorList>
            <consortium name="US DOE Joint Genome Institute"/>
            <person name="Lucas S."/>
            <person name="Han J."/>
            <person name="Lapidus A."/>
            <person name="Cheng J.-F."/>
            <person name="Goodwin L."/>
            <person name="Pitluck S."/>
            <person name="Peters L."/>
            <person name="Mikhailova N."/>
            <person name="Gu W."/>
            <person name="Detter J.C."/>
            <person name="Han C."/>
            <person name="Tapia R."/>
            <person name="Land M."/>
            <person name="Hauser L."/>
            <person name="Kyrpides N."/>
            <person name="Ivanova N."/>
            <person name="Pagani I."/>
            <person name="Johnson E."/>
            <person name="Mukhopadhyay B."/>
            <person name="Anderson I."/>
            <person name="Woyke T."/>
        </authorList>
    </citation>
    <scope>NUCLEOTIDE SEQUENCE [LARGE SCALE GENOMIC DNA]</scope>
    <source>
        <strain evidence="3 4">6</strain>
    </source>
</reference>
<reference evidence="3 4" key="1">
    <citation type="submission" date="2010-08" db="EMBL/GenBank/DDBJ databases">
        <authorList>
            <consortium name="US DOE Joint Genome Institute (JGI-PGF)"/>
            <person name="Lucas S."/>
            <person name="Copeland A."/>
            <person name="Lapidus A."/>
            <person name="Cheng J.-F."/>
            <person name="Bruce D."/>
            <person name="Goodwin L."/>
            <person name="Pitluck S."/>
            <person name="Land M.L."/>
            <person name="Hauser L."/>
            <person name="Chang Y.-J."/>
            <person name="Anderson I.J."/>
            <person name="Johnson E."/>
            <person name="Mulhopadhyay B."/>
            <person name="Kyrpides N."/>
            <person name="Woyke T.J."/>
        </authorList>
    </citation>
    <scope>NUCLEOTIDE SEQUENCE [LARGE SCALE GENOMIC DNA]</scope>
    <source>
        <strain evidence="3 4">6</strain>
    </source>
</reference>
<dbReference type="EMBL" id="CM001487">
    <property type="protein sequence ID" value="EIM57109.1"/>
    <property type="molecule type" value="Genomic_DNA"/>
</dbReference>
<dbReference type="InterPro" id="IPR003495">
    <property type="entry name" value="CobW/HypB/UreG_nucleotide-bd"/>
</dbReference>
<dbReference type="AlphaFoldDB" id="I5ATI6"/>
<dbReference type="OrthoDB" id="9770408at2"/>
<dbReference type="Proteomes" id="UP000005753">
    <property type="component" value="Chromosome"/>
</dbReference>
<evidence type="ECO:0000259" key="2">
    <source>
        <dbReference type="Pfam" id="PF21537"/>
    </source>
</evidence>
<dbReference type="eggNOG" id="COG3689">
    <property type="taxonomic scope" value="Bacteria"/>
</dbReference>
<dbReference type="HOGENOM" id="CLU_890739_0_0_9"/>
<dbReference type="Gene3D" id="3.40.50.300">
    <property type="entry name" value="P-loop containing nucleotide triphosphate hydrolases"/>
    <property type="match status" value="1"/>
</dbReference>
<evidence type="ECO:0000313" key="4">
    <source>
        <dbReference type="Proteomes" id="UP000005753"/>
    </source>
</evidence>
<dbReference type="Pfam" id="PF02492">
    <property type="entry name" value="cobW"/>
    <property type="match status" value="1"/>
</dbReference>